<dbReference type="GO" id="GO:0016746">
    <property type="term" value="F:acyltransferase activity"/>
    <property type="evidence" value="ECO:0007669"/>
    <property type="project" value="UniProtKB-KW"/>
</dbReference>
<feature type="transmembrane region" description="Helical" evidence="8">
    <location>
        <begin position="114"/>
        <end position="130"/>
    </location>
</feature>
<dbReference type="InterPro" id="IPR051085">
    <property type="entry name" value="MB_O-acyltransferase"/>
</dbReference>
<name>A0A2T2YDN9_9BACT</name>
<dbReference type="GO" id="GO:0042121">
    <property type="term" value="P:alginic acid biosynthetic process"/>
    <property type="evidence" value="ECO:0007669"/>
    <property type="project" value="InterPro"/>
</dbReference>
<dbReference type="OrthoDB" id="9805788at2"/>
<organism evidence="9 10">
    <name type="scientific">Adhaeribacter arboris</name>
    <dbReference type="NCBI Taxonomy" id="2072846"/>
    <lineage>
        <taxon>Bacteria</taxon>
        <taxon>Pseudomonadati</taxon>
        <taxon>Bacteroidota</taxon>
        <taxon>Cytophagia</taxon>
        <taxon>Cytophagales</taxon>
        <taxon>Hymenobacteraceae</taxon>
        <taxon>Adhaeribacter</taxon>
    </lineage>
</organism>
<dbReference type="PANTHER" id="PTHR13285">
    <property type="entry name" value="ACYLTRANSFERASE"/>
    <property type="match status" value="1"/>
</dbReference>
<evidence type="ECO:0000256" key="4">
    <source>
        <dbReference type="ARBA" id="ARBA00022692"/>
    </source>
</evidence>
<dbReference type="PANTHER" id="PTHR13285:SF18">
    <property type="entry name" value="PROTEIN-CYSTEINE N-PALMITOYLTRANSFERASE RASP"/>
    <property type="match status" value="1"/>
</dbReference>
<dbReference type="InterPro" id="IPR004299">
    <property type="entry name" value="MBOAT_fam"/>
</dbReference>
<dbReference type="EMBL" id="PYFT01000001">
    <property type="protein sequence ID" value="PSR53578.1"/>
    <property type="molecule type" value="Genomic_DNA"/>
</dbReference>
<dbReference type="GO" id="GO:0005886">
    <property type="term" value="C:plasma membrane"/>
    <property type="evidence" value="ECO:0007669"/>
    <property type="project" value="UniProtKB-SubCell"/>
</dbReference>
<comment type="caution">
    <text evidence="9">The sequence shown here is derived from an EMBL/GenBank/DDBJ whole genome shotgun (WGS) entry which is preliminary data.</text>
</comment>
<keyword evidence="4 8" id="KW-0812">Transmembrane</keyword>
<dbReference type="Pfam" id="PF03062">
    <property type="entry name" value="MBOAT"/>
    <property type="match status" value="1"/>
</dbReference>
<feature type="transmembrane region" description="Helical" evidence="8">
    <location>
        <begin position="150"/>
        <end position="168"/>
    </location>
</feature>
<accession>A0A2T2YDN9</accession>
<evidence type="ECO:0000256" key="3">
    <source>
        <dbReference type="ARBA" id="ARBA00022475"/>
    </source>
</evidence>
<evidence type="ECO:0000256" key="8">
    <source>
        <dbReference type="SAM" id="Phobius"/>
    </source>
</evidence>
<evidence type="ECO:0000256" key="7">
    <source>
        <dbReference type="PIRNR" id="PIRNR016636"/>
    </source>
</evidence>
<keyword evidence="3 7" id="KW-1003">Cell membrane</keyword>
<dbReference type="PIRSF" id="PIRSF500217">
    <property type="entry name" value="AlgI"/>
    <property type="match status" value="1"/>
</dbReference>
<keyword evidence="5 8" id="KW-1133">Transmembrane helix</keyword>
<evidence type="ECO:0000256" key="1">
    <source>
        <dbReference type="ARBA" id="ARBA00004651"/>
    </source>
</evidence>
<dbReference type="PIRSF" id="PIRSF016636">
    <property type="entry name" value="AlgI_DltB"/>
    <property type="match status" value="1"/>
</dbReference>
<feature type="transmembrane region" description="Helical" evidence="8">
    <location>
        <begin position="308"/>
        <end position="332"/>
    </location>
</feature>
<feature type="transmembrane region" description="Helical" evidence="8">
    <location>
        <begin position="5"/>
        <end position="22"/>
    </location>
</feature>
<feature type="transmembrane region" description="Helical" evidence="8">
    <location>
        <begin position="365"/>
        <end position="385"/>
    </location>
</feature>
<comment type="subcellular location">
    <subcellularLocation>
        <location evidence="1">Cell membrane</location>
        <topology evidence="1">Multi-pass membrane protein</topology>
    </subcellularLocation>
</comment>
<feature type="transmembrane region" description="Helical" evidence="8">
    <location>
        <begin position="467"/>
        <end position="490"/>
    </location>
</feature>
<feature type="transmembrane region" description="Helical" evidence="8">
    <location>
        <begin position="224"/>
        <end position="241"/>
    </location>
</feature>
<reference evidence="9 10" key="1">
    <citation type="submission" date="2018-03" db="EMBL/GenBank/DDBJ databases">
        <title>Adhaeribacter sp. HMF7605 Genome sequencing and assembly.</title>
        <authorList>
            <person name="Kang H."/>
            <person name="Kang J."/>
            <person name="Cha I."/>
            <person name="Kim H."/>
            <person name="Joh K."/>
        </authorList>
    </citation>
    <scope>NUCLEOTIDE SEQUENCE [LARGE SCALE GENOMIC DNA]</scope>
    <source>
        <strain evidence="9 10">HMF7605</strain>
    </source>
</reference>
<proteinExistence type="inferred from homology"/>
<evidence type="ECO:0000313" key="10">
    <source>
        <dbReference type="Proteomes" id="UP000240357"/>
    </source>
</evidence>
<dbReference type="RefSeq" id="WP_106928343.1">
    <property type="nucleotide sequence ID" value="NZ_PYFT01000001.1"/>
</dbReference>
<dbReference type="Proteomes" id="UP000240357">
    <property type="component" value="Unassembled WGS sequence"/>
</dbReference>
<dbReference type="AlphaFoldDB" id="A0A2T2YDN9"/>
<evidence type="ECO:0000256" key="6">
    <source>
        <dbReference type="ARBA" id="ARBA00023136"/>
    </source>
</evidence>
<feature type="transmembrane region" description="Helical" evidence="8">
    <location>
        <begin position="430"/>
        <end position="447"/>
    </location>
</feature>
<comment type="similarity">
    <text evidence="2 7">Belongs to the membrane-bound acyltransferase family.</text>
</comment>
<feature type="transmembrane region" description="Helical" evidence="8">
    <location>
        <begin position="75"/>
        <end position="94"/>
    </location>
</feature>
<keyword evidence="6 7" id="KW-0472">Membrane</keyword>
<keyword evidence="7 9" id="KW-0808">Transferase</keyword>
<keyword evidence="10" id="KW-1185">Reference proteome</keyword>
<sequence>MLFNSFEFLLFFPVVTILYFLLPHRFRWFLLLAASCFFYMFFKPIYILILFFTIVIDYYAGILIENSETKKKKKFYLLWSLVANIGVLAIFKYYNFFNDNITSLSEALGYQNHIPYLTILLPIGLSFHTFQAMSYTIEVYRGHQKAERHFGIYALYVMFYPQLVAGPIERPQNVLHQFHEKHYFDYDRVTSGLKLMAWGLFKKVVIADRLAIMVNEVYNNPTHYEGIPLILATVFFAIQIYCDFSGYSDIAIGSAQVMGFTLMRNFNRPYFSKNIKEFWGRWHISLSTWFRDYLYIPLGGNRVPKWRWYYNIFIVFLVSGFWHGASWTFIIWGSLHGFYQVFGQITGKSRDRIVDAIGLKKLPGLYKIIQIGTTFVLVCLAWVFFRANSLSDAWYITTHMFTGFSQSLDLIVHNGFVRQRYLFLDQTKEIFLLSFVVISILILIELFQRNRSLRLEVKKYPFPMRLVFYNIIILSILLLGSFSEAEFIYFQF</sequence>
<evidence type="ECO:0000256" key="2">
    <source>
        <dbReference type="ARBA" id="ARBA00010323"/>
    </source>
</evidence>
<evidence type="ECO:0000256" key="5">
    <source>
        <dbReference type="ARBA" id="ARBA00022989"/>
    </source>
</evidence>
<protein>
    <submittedName>
        <fullName evidence="9">Membrane-bound O-acyltransferase family protein</fullName>
    </submittedName>
</protein>
<dbReference type="InterPro" id="IPR028362">
    <property type="entry name" value="AlgI"/>
</dbReference>
<keyword evidence="7 9" id="KW-0012">Acyltransferase</keyword>
<dbReference type="InterPro" id="IPR024194">
    <property type="entry name" value="Ac/AlaTfrase_AlgI/DltB"/>
</dbReference>
<evidence type="ECO:0000313" key="9">
    <source>
        <dbReference type="EMBL" id="PSR53578.1"/>
    </source>
</evidence>
<gene>
    <name evidence="9" type="ORF">AHMF7605_08585</name>
</gene>